<gene>
    <name evidence="9" type="primary">caaA_1</name>
    <name evidence="9" type="ORF">KS4_31210</name>
</gene>
<feature type="transmembrane region" description="Helical" evidence="7">
    <location>
        <begin position="36"/>
        <end position="55"/>
    </location>
</feature>
<dbReference type="GO" id="GO:0019646">
    <property type="term" value="P:aerobic electron transport chain"/>
    <property type="evidence" value="ECO:0007669"/>
    <property type="project" value="InterPro"/>
</dbReference>
<comment type="subcellular location">
    <subcellularLocation>
        <location evidence="6">Cell membrane</location>
        <topology evidence="6">Multi-pass membrane protein</topology>
    </subcellularLocation>
    <subcellularLocation>
        <location evidence="1">Membrane</location>
        <topology evidence="1">Multi-pass membrane protein</topology>
    </subcellularLocation>
</comment>
<dbReference type="InterPro" id="IPR024791">
    <property type="entry name" value="Cyt_c/ubiquinol_Oxase_su3"/>
</dbReference>
<evidence type="ECO:0000313" key="10">
    <source>
        <dbReference type="Proteomes" id="UP000317369"/>
    </source>
</evidence>
<evidence type="ECO:0000256" key="7">
    <source>
        <dbReference type="SAM" id="Phobius"/>
    </source>
</evidence>
<dbReference type="InterPro" id="IPR000298">
    <property type="entry name" value="Cyt_c_oxidase-like_su3"/>
</dbReference>
<reference evidence="9 10" key="1">
    <citation type="submission" date="2019-02" db="EMBL/GenBank/DDBJ databases">
        <title>Deep-cultivation of Planctomycetes and their phenomic and genomic characterization uncovers novel biology.</title>
        <authorList>
            <person name="Wiegand S."/>
            <person name="Jogler M."/>
            <person name="Boedeker C."/>
            <person name="Pinto D."/>
            <person name="Vollmers J."/>
            <person name="Rivas-Marin E."/>
            <person name="Kohn T."/>
            <person name="Peeters S.H."/>
            <person name="Heuer A."/>
            <person name="Rast P."/>
            <person name="Oberbeckmann S."/>
            <person name="Bunk B."/>
            <person name="Jeske O."/>
            <person name="Meyerdierks A."/>
            <person name="Storesund J.E."/>
            <person name="Kallscheuer N."/>
            <person name="Luecker S."/>
            <person name="Lage O.M."/>
            <person name="Pohl T."/>
            <person name="Merkel B.J."/>
            <person name="Hornburger P."/>
            <person name="Mueller R.-W."/>
            <person name="Bruemmer F."/>
            <person name="Labrenz M."/>
            <person name="Spormann A.M."/>
            <person name="Op den Camp H."/>
            <person name="Overmann J."/>
            <person name="Amann R."/>
            <person name="Jetten M.S.M."/>
            <person name="Mascher T."/>
            <person name="Medema M.H."/>
            <person name="Devos D.P."/>
            <person name="Kaster A.-K."/>
            <person name="Ovreas L."/>
            <person name="Rohde M."/>
            <person name="Galperin M.Y."/>
            <person name="Jogler C."/>
        </authorList>
    </citation>
    <scope>NUCLEOTIDE SEQUENCE [LARGE SCALE GENOMIC DNA]</scope>
    <source>
        <strain evidence="9 10">KS4</strain>
    </source>
</reference>
<feature type="domain" description="Heme-copper oxidase subunit III family profile" evidence="8">
    <location>
        <begin position="32"/>
        <end position="237"/>
    </location>
</feature>
<evidence type="ECO:0000256" key="6">
    <source>
        <dbReference type="RuleBase" id="RU003376"/>
    </source>
</evidence>
<evidence type="ECO:0000259" key="8">
    <source>
        <dbReference type="PROSITE" id="PS50253"/>
    </source>
</evidence>
<accession>A0A517YXU0</accession>
<keyword evidence="9" id="KW-0560">Oxidoreductase</keyword>
<keyword evidence="10" id="KW-1185">Reference proteome</keyword>
<dbReference type="GO" id="GO:0016491">
    <property type="term" value="F:oxidoreductase activity"/>
    <property type="evidence" value="ECO:0007669"/>
    <property type="project" value="UniProtKB-KW"/>
</dbReference>
<sequence>MTSTNMSSKHQAGNLDSRNLRRKPVPLRTGTFGMQLFLFSIGVLFIASMIGYIIINYQIRQPYDVIAYPNGSPENRIITPDIPNVHMPILLYLSSFIIIASSFTIASALKHVQMQRLTPFLRMMKLTVFLSISFLLIQTPAMVELFDQHRTLLASTPTNEEFMNTRQLALFGFIVFLIALHAAHVIGGIIPLALITKNAVNGRYDHECFGPVKYIAMYWHFLDAVWISMFLVLLLTA</sequence>
<dbReference type="Proteomes" id="UP000317369">
    <property type="component" value="Chromosome"/>
</dbReference>
<name>A0A517YXU0_9BACT</name>
<dbReference type="EC" id="1.9.3.1" evidence="9"/>
<evidence type="ECO:0000256" key="4">
    <source>
        <dbReference type="ARBA" id="ARBA00022989"/>
    </source>
</evidence>
<protein>
    <submittedName>
        <fullName evidence="9">Cytochrome c oxidase polypeptide I+III</fullName>
        <ecNumber evidence="9">1.9.3.1</ecNumber>
    </submittedName>
</protein>
<evidence type="ECO:0000256" key="2">
    <source>
        <dbReference type="ARBA" id="ARBA00010581"/>
    </source>
</evidence>
<feature type="transmembrane region" description="Helical" evidence="7">
    <location>
        <begin position="89"/>
        <end position="109"/>
    </location>
</feature>
<dbReference type="EMBL" id="CP036425">
    <property type="protein sequence ID" value="QDU35044.1"/>
    <property type="molecule type" value="Genomic_DNA"/>
</dbReference>
<keyword evidence="4 7" id="KW-1133">Transmembrane helix</keyword>
<evidence type="ECO:0000256" key="5">
    <source>
        <dbReference type="ARBA" id="ARBA00023136"/>
    </source>
</evidence>
<evidence type="ECO:0000313" key="9">
    <source>
        <dbReference type="EMBL" id="QDU35044.1"/>
    </source>
</evidence>
<evidence type="ECO:0000256" key="3">
    <source>
        <dbReference type="ARBA" id="ARBA00022692"/>
    </source>
</evidence>
<feature type="transmembrane region" description="Helical" evidence="7">
    <location>
        <begin position="121"/>
        <end position="143"/>
    </location>
</feature>
<dbReference type="GO" id="GO:0004129">
    <property type="term" value="F:cytochrome-c oxidase activity"/>
    <property type="evidence" value="ECO:0007669"/>
    <property type="project" value="InterPro"/>
</dbReference>
<dbReference type="GO" id="GO:0005886">
    <property type="term" value="C:plasma membrane"/>
    <property type="evidence" value="ECO:0007669"/>
    <property type="project" value="UniProtKB-SubCell"/>
</dbReference>
<dbReference type="InterPro" id="IPR013833">
    <property type="entry name" value="Cyt_c_oxidase_su3_a-hlx"/>
</dbReference>
<dbReference type="PANTHER" id="PTHR11403:SF10">
    <property type="entry name" value="CYTOCHROME C OXIDASE"/>
    <property type="match status" value="1"/>
</dbReference>
<organism evidence="9 10">
    <name type="scientific">Poriferisphaera corsica</name>
    <dbReference type="NCBI Taxonomy" id="2528020"/>
    <lineage>
        <taxon>Bacteria</taxon>
        <taxon>Pseudomonadati</taxon>
        <taxon>Planctomycetota</taxon>
        <taxon>Phycisphaerae</taxon>
        <taxon>Phycisphaerales</taxon>
        <taxon>Phycisphaeraceae</taxon>
        <taxon>Poriferisphaera</taxon>
    </lineage>
</organism>
<comment type="similarity">
    <text evidence="2 6">Belongs to the cytochrome c oxidase subunit 3 family.</text>
</comment>
<feature type="transmembrane region" description="Helical" evidence="7">
    <location>
        <begin position="216"/>
        <end position="235"/>
    </location>
</feature>
<evidence type="ECO:0000256" key="1">
    <source>
        <dbReference type="ARBA" id="ARBA00004141"/>
    </source>
</evidence>
<dbReference type="InterPro" id="IPR035973">
    <property type="entry name" value="Cyt_c_oxidase_su3-like_sf"/>
</dbReference>
<dbReference type="Gene3D" id="1.20.120.80">
    <property type="entry name" value="Cytochrome c oxidase, subunit III, four-helix bundle"/>
    <property type="match status" value="1"/>
</dbReference>
<dbReference type="PROSITE" id="PS50253">
    <property type="entry name" value="COX3"/>
    <property type="match status" value="1"/>
</dbReference>
<keyword evidence="5 7" id="KW-0472">Membrane</keyword>
<keyword evidence="3 6" id="KW-0812">Transmembrane</keyword>
<proteinExistence type="inferred from homology"/>
<dbReference type="SUPFAM" id="SSF81452">
    <property type="entry name" value="Cytochrome c oxidase subunit III-like"/>
    <property type="match status" value="1"/>
</dbReference>
<dbReference type="PANTHER" id="PTHR11403">
    <property type="entry name" value="CYTOCHROME C OXIDASE SUBUNIT III"/>
    <property type="match status" value="1"/>
</dbReference>
<dbReference type="KEGG" id="pcor:KS4_31210"/>
<dbReference type="AlphaFoldDB" id="A0A517YXU0"/>
<feature type="transmembrane region" description="Helical" evidence="7">
    <location>
        <begin position="168"/>
        <end position="195"/>
    </location>
</feature>